<dbReference type="OrthoDB" id="9763537at2"/>
<feature type="active site" description="Proton donor" evidence="6">
    <location>
        <position position="308"/>
    </location>
</feature>
<dbReference type="GO" id="GO:0005975">
    <property type="term" value="P:carbohydrate metabolic process"/>
    <property type="evidence" value="ECO:0007669"/>
    <property type="project" value="InterPro"/>
</dbReference>
<evidence type="ECO:0000256" key="4">
    <source>
        <dbReference type="ARBA" id="ARBA00022801"/>
    </source>
</evidence>
<dbReference type="InterPro" id="IPR015883">
    <property type="entry name" value="Glyco_hydro_20_cat"/>
</dbReference>
<evidence type="ECO:0000256" key="6">
    <source>
        <dbReference type="PIRSR" id="PIRSR625705-1"/>
    </source>
</evidence>
<dbReference type="Pfam" id="PF02838">
    <property type="entry name" value="Glyco_hydro_20b"/>
    <property type="match status" value="1"/>
</dbReference>
<dbReference type="EMBL" id="CP002955">
    <property type="protein sequence ID" value="AEL27127.1"/>
    <property type="molecule type" value="Genomic_DNA"/>
</dbReference>
<proteinExistence type="inferred from homology"/>
<evidence type="ECO:0000259" key="8">
    <source>
        <dbReference type="Pfam" id="PF00728"/>
    </source>
</evidence>
<organism evidence="10 11">
    <name type="scientific">Cyclobacterium marinum (strain ATCC 25205 / DSM 745 / LMG 13164 / NCIMB 1802)</name>
    <name type="common">Flectobacillus marinus</name>
    <dbReference type="NCBI Taxonomy" id="880070"/>
    <lineage>
        <taxon>Bacteria</taxon>
        <taxon>Pseudomonadati</taxon>
        <taxon>Bacteroidota</taxon>
        <taxon>Cytophagia</taxon>
        <taxon>Cytophagales</taxon>
        <taxon>Cyclobacteriaceae</taxon>
        <taxon>Cyclobacterium</taxon>
    </lineage>
</organism>
<dbReference type="GO" id="GO:0030203">
    <property type="term" value="P:glycosaminoglycan metabolic process"/>
    <property type="evidence" value="ECO:0007669"/>
    <property type="project" value="TreeGrafter"/>
</dbReference>
<evidence type="ECO:0000256" key="3">
    <source>
        <dbReference type="ARBA" id="ARBA00012663"/>
    </source>
</evidence>
<feature type="chain" id="PRO_5003400855" description="beta-N-acetylhexosaminidase" evidence="7">
    <location>
        <begin position="26"/>
        <end position="526"/>
    </location>
</feature>
<dbReference type="STRING" id="880070.Cycma_3404"/>
<comment type="similarity">
    <text evidence="2">Belongs to the glycosyl hydrolase 20 family.</text>
</comment>
<dbReference type="GO" id="GO:0004563">
    <property type="term" value="F:beta-N-acetylhexosaminidase activity"/>
    <property type="evidence" value="ECO:0007669"/>
    <property type="project" value="UniProtKB-EC"/>
</dbReference>
<feature type="domain" description="Beta-hexosaminidase bacterial type N-terminal" evidence="9">
    <location>
        <begin position="26"/>
        <end position="146"/>
    </location>
</feature>
<dbReference type="PANTHER" id="PTHR22600">
    <property type="entry name" value="BETA-HEXOSAMINIDASE"/>
    <property type="match status" value="1"/>
</dbReference>
<evidence type="ECO:0000256" key="2">
    <source>
        <dbReference type="ARBA" id="ARBA00006285"/>
    </source>
</evidence>
<dbReference type="InterPro" id="IPR025705">
    <property type="entry name" value="Beta_hexosaminidase_sua/sub"/>
</dbReference>
<gene>
    <name evidence="10" type="ordered locus">Cycma_3404</name>
</gene>
<sequence length="526" mass="61466">MYLAKHFLLSFLFALFSLDFTVAQQQPEIIPIPTTYLLNQGEFQWDNKVGLVLENFPNQGNYLQQEALRLLNLPLQEIESVSKTILIRKVNDLKEGYTLDIQQNSVTIEAADETGAFYGVISLLQLAHASKEKNGKIILPNWKIQDSPKYEWRGIMLDESRYFFGMEKVKQLLDHMAYYKLNTFHWHLTDAPGWRIEIKNFPKLTTVGGIGNQSEPNAPAAYYTQEEIKEIVRYARERMIRVIPEIDMPGHATAANRAYPEHSGGGSEKYPDFTFHPAKETTYAYLSQILHEVDALFPSNMMHLGGDEVSFGNQMWPKDPDVLRLMENERLTDMKDVEDYFFERMADTLFRFSNKVLAWDEMASANLPKDKTIIFWWRHDKKEQLSLSLKNGYPTVVCPRIPFYFDFLQQEDHKYGRKWAGAYAPLEAVYNFDMDAFGIKKEDENLILGIQANLWTETVPNEDRFDFLMYPRIAALAEVVWSQNENQSYPQFMERLEVHLDKYKAEKLYYYNPFDPDHHPEPVYEP</sequence>
<dbReference type="InterPro" id="IPR015882">
    <property type="entry name" value="HEX_bac_N"/>
</dbReference>
<protein>
    <recommendedName>
        <fullName evidence="3">beta-N-acetylhexosaminidase</fullName>
        <ecNumber evidence="3">3.2.1.52</ecNumber>
    </recommendedName>
</protein>
<dbReference type="InterPro" id="IPR017853">
    <property type="entry name" value="GH"/>
</dbReference>
<comment type="catalytic activity">
    <reaction evidence="1">
        <text>Hydrolysis of terminal non-reducing N-acetyl-D-hexosamine residues in N-acetyl-beta-D-hexosaminides.</text>
        <dbReference type="EC" id="3.2.1.52"/>
    </reaction>
</comment>
<evidence type="ECO:0000256" key="7">
    <source>
        <dbReference type="SAM" id="SignalP"/>
    </source>
</evidence>
<dbReference type="SUPFAM" id="SSF51445">
    <property type="entry name" value="(Trans)glycosidases"/>
    <property type="match status" value="1"/>
</dbReference>
<dbReference type="GO" id="GO:0016020">
    <property type="term" value="C:membrane"/>
    <property type="evidence" value="ECO:0007669"/>
    <property type="project" value="TreeGrafter"/>
</dbReference>
<dbReference type="PANTHER" id="PTHR22600:SF57">
    <property type="entry name" value="BETA-N-ACETYLHEXOSAMINIDASE"/>
    <property type="match status" value="1"/>
</dbReference>
<feature type="signal peptide" evidence="7">
    <location>
        <begin position="1"/>
        <end position="25"/>
    </location>
</feature>
<evidence type="ECO:0000313" key="11">
    <source>
        <dbReference type="Proteomes" id="UP000001635"/>
    </source>
</evidence>
<keyword evidence="11" id="KW-1185">Reference proteome</keyword>
<dbReference type="CDD" id="cd06563">
    <property type="entry name" value="GH20_chitobiase-like"/>
    <property type="match status" value="1"/>
</dbReference>
<dbReference type="PRINTS" id="PR00738">
    <property type="entry name" value="GLHYDRLASE20"/>
</dbReference>
<dbReference type="Gene3D" id="3.20.20.80">
    <property type="entry name" value="Glycosidases"/>
    <property type="match status" value="1"/>
</dbReference>
<name>G0IWD9_CYCMS</name>
<dbReference type="Gene3D" id="3.30.379.10">
    <property type="entry name" value="Chitobiase/beta-hexosaminidase domain 2-like"/>
    <property type="match status" value="1"/>
</dbReference>
<reference evidence="11" key="1">
    <citation type="submission" date="2011-07" db="EMBL/GenBank/DDBJ databases">
        <title>The complete genome of Cyclobacterium marinum DSM 745.</title>
        <authorList>
            <person name="Lucas S."/>
            <person name="Han J."/>
            <person name="Lapidus A."/>
            <person name="Bruce D."/>
            <person name="Goodwin L."/>
            <person name="Pitluck S."/>
            <person name="Peters L."/>
            <person name="Kyrpides N."/>
            <person name="Mavromatis K."/>
            <person name="Ivanova N."/>
            <person name="Ovchinnikova G."/>
            <person name="Chertkov O."/>
            <person name="Detter J.C."/>
            <person name="Tapia R."/>
            <person name="Han C."/>
            <person name="Land M."/>
            <person name="Hauser L."/>
            <person name="Markowitz V."/>
            <person name="Cheng J.-F."/>
            <person name="Hugenholtz P."/>
            <person name="Woyke T."/>
            <person name="Wu D."/>
            <person name="Tindall B."/>
            <person name="Schuetze A."/>
            <person name="Brambilla E."/>
            <person name="Klenk H.-P."/>
            <person name="Eisen J.A."/>
        </authorList>
    </citation>
    <scope>NUCLEOTIDE SEQUENCE [LARGE SCALE GENOMIC DNA]</scope>
    <source>
        <strain evidence="11">ATCC 25205 / DSM 745 / LMG 13164 / NCIMB 1802</strain>
    </source>
</reference>
<dbReference type="HOGENOM" id="CLU_007082_5_1_10"/>
<keyword evidence="4 10" id="KW-0378">Hydrolase</keyword>
<keyword evidence="7" id="KW-0732">Signal</keyword>
<accession>G0IWD9</accession>
<keyword evidence="5" id="KW-0326">Glycosidase</keyword>
<dbReference type="KEGG" id="cmr:Cycma_3404"/>
<dbReference type="EC" id="3.2.1.52" evidence="3"/>
<evidence type="ECO:0000256" key="1">
    <source>
        <dbReference type="ARBA" id="ARBA00001231"/>
    </source>
</evidence>
<dbReference type="Proteomes" id="UP000001635">
    <property type="component" value="Chromosome"/>
</dbReference>
<dbReference type="eggNOG" id="COG3525">
    <property type="taxonomic scope" value="Bacteria"/>
</dbReference>
<dbReference type="RefSeq" id="WP_014021417.1">
    <property type="nucleotide sequence ID" value="NC_015914.1"/>
</dbReference>
<dbReference type="Pfam" id="PF00728">
    <property type="entry name" value="Glyco_hydro_20"/>
    <property type="match status" value="1"/>
</dbReference>
<dbReference type="AlphaFoldDB" id="G0IWD9"/>
<evidence type="ECO:0000256" key="5">
    <source>
        <dbReference type="ARBA" id="ARBA00023295"/>
    </source>
</evidence>
<feature type="domain" description="Glycoside hydrolase family 20 catalytic" evidence="8">
    <location>
        <begin position="150"/>
        <end position="483"/>
    </location>
</feature>
<dbReference type="InterPro" id="IPR029018">
    <property type="entry name" value="Hex-like_dom2"/>
</dbReference>
<evidence type="ECO:0000313" key="10">
    <source>
        <dbReference type="EMBL" id="AEL27127.1"/>
    </source>
</evidence>
<dbReference type="SUPFAM" id="SSF55545">
    <property type="entry name" value="beta-N-acetylhexosaminidase-like domain"/>
    <property type="match status" value="1"/>
</dbReference>
<evidence type="ECO:0000259" key="9">
    <source>
        <dbReference type="Pfam" id="PF02838"/>
    </source>
</evidence>